<dbReference type="OrthoDB" id="206201at2759"/>
<dbReference type="GO" id="GO:0004252">
    <property type="term" value="F:serine-type endopeptidase activity"/>
    <property type="evidence" value="ECO:0007669"/>
    <property type="project" value="UniProtKB-UniRule"/>
</dbReference>
<evidence type="ECO:0000313" key="11">
    <source>
        <dbReference type="Proteomes" id="UP000717696"/>
    </source>
</evidence>
<comment type="similarity">
    <text evidence="1 6 7">Belongs to the peptidase S8 family.</text>
</comment>
<evidence type="ECO:0000313" key="10">
    <source>
        <dbReference type="EMBL" id="KAH7144136.1"/>
    </source>
</evidence>
<feature type="active site" description="Charge relay system" evidence="6">
    <location>
        <position position="188"/>
    </location>
</feature>
<protein>
    <submittedName>
        <fullName evidence="10">Peptidase S8/S53 domain-containing protein</fullName>
    </submittedName>
</protein>
<evidence type="ECO:0000256" key="3">
    <source>
        <dbReference type="ARBA" id="ARBA00022729"/>
    </source>
</evidence>
<feature type="domain" description="Peptidase S8/S53" evidence="8">
    <location>
        <begin position="154"/>
        <end position="359"/>
    </location>
</feature>
<dbReference type="GO" id="GO:0006508">
    <property type="term" value="P:proteolysis"/>
    <property type="evidence" value="ECO:0007669"/>
    <property type="project" value="UniProtKB-KW"/>
</dbReference>
<dbReference type="InterPro" id="IPR015500">
    <property type="entry name" value="Peptidase_S8_subtilisin-rel"/>
</dbReference>
<sequence length="399" mass="41801">MRLWIIGLAPLVTALTIPDSRIPATDSLKDKYIITFNQDISPDDFNEHIDWVSKLVEDSAIGSSVLGLGIENTWSDLFQGYSGRFTLDIIELISNSDQINTIEAVKVFSLQQTDTISQKDATWGLASISHTTTGTSDYLYKRKQPTKNGLWAYVLDTGIYTQHSDFEGRAFLGYNAVKDSPNTDTHGHGTHCAGTIASKTFGVAKNANIMGVKVFSGDKSTTDVILNGLQWAVNNITASNRAARSVISLSVGGAKSNAFNTAVNNAYNSGIFVAVAAGNNGLDASLFSPGSAANAFTVGTVDKTNTRPSGTNYGKAISIFAPGVSITSLGISGKDATAVMSGTSMAAPHVAGLALYLMDIEGVQGPAAVGARIKNLGTKNVVKSAGSGSPNSLAYNGVV</sequence>
<keyword evidence="2 6" id="KW-0645">Protease</keyword>
<dbReference type="PANTHER" id="PTHR43806">
    <property type="entry name" value="PEPTIDASE S8"/>
    <property type="match status" value="1"/>
</dbReference>
<dbReference type="InterPro" id="IPR023827">
    <property type="entry name" value="Peptidase_S8_Asp-AS"/>
</dbReference>
<dbReference type="PROSITE" id="PS00137">
    <property type="entry name" value="SUBTILASE_HIS"/>
    <property type="match status" value="1"/>
</dbReference>
<dbReference type="CDD" id="cd04077">
    <property type="entry name" value="Peptidases_S8_PCSK9_ProteinaseK_like"/>
    <property type="match status" value="1"/>
</dbReference>
<organism evidence="10 11">
    <name type="scientific">Dactylonectria estremocensis</name>
    <dbReference type="NCBI Taxonomy" id="1079267"/>
    <lineage>
        <taxon>Eukaryota</taxon>
        <taxon>Fungi</taxon>
        <taxon>Dikarya</taxon>
        <taxon>Ascomycota</taxon>
        <taxon>Pezizomycotina</taxon>
        <taxon>Sordariomycetes</taxon>
        <taxon>Hypocreomycetidae</taxon>
        <taxon>Hypocreales</taxon>
        <taxon>Nectriaceae</taxon>
        <taxon>Dactylonectria</taxon>
    </lineage>
</organism>
<dbReference type="Gene3D" id="3.30.70.80">
    <property type="entry name" value="Peptidase S8 propeptide/proteinase inhibitor I9"/>
    <property type="match status" value="1"/>
</dbReference>
<evidence type="ECO:0000256" key="4">
    <source>
        <dbReference type="ARBA" id="ARBA00022801"/>
    </source>
</evidence>
<dbReference type="GO" id="GO:0005576">
    <property type="term" value="C:extracellular region"/>
    <property type="evidence" value="ECO:0007669"/>
    <property type="project" value="UniProtKB-ARBA"/>
</dbReference>
<keyword evidence="3" id="KW-0732">Signal</keyword>
<evidence type="ECO:0000256" key="1">
    <source>
        <dbReference type="ARBA" id="ARBA00011073"/>
    </source>
</evidence>
<dbReference type="InterPro" id="IPR037045">
    <property type="entry name" value="S8pro/Inhibitor_I9_sf"/>
</dbReference>
<dbReference type="PRINTS" id="PR00723">
    <property type="entry name" value="SUBTILISIN"/>
</dbReference>
<gene>
    <name evidence="10" type="ORF">B0J13DRAFT_635058</name>
</gene>
<dbReference type="SUPFAM" id="SSF52743">
    <property type="entry name" value="Subtilisin-like"/>
    <property type="match status" value="1"/>
</dbReference>
<feature type="active site" description="Charge relay system" evidence="6">
    <location>
        <position position="156"/>
    </location>
</feature>
<dbReference type="Proteomes" id="UP000717696">
    <property type="component" value="Unassembled WGS sequence"/>
</dbReference>
<name>A0A9P9J120_9HYPO</name>
<dbReference type="PROSITE" id="PS51892">
    <property type="entry name" value="SUBTILASE"/>
    <property type="match status" value="1"/>
</dbReference>
<dbReference type="InterPro" id="IPR023828">
    <property type="entry name" value="Peptidase_S8_Ser-AS"/>
</dbReference>
<dbReference type="FunFam" id="3.40.50.200:FF:000014">
    <property type="entry name" value="Proteinase K"/>
    <property type="match status" value="1"/>
</dbReference>
<evidence type="ECO:0000259" key="8">
    <source>
        <dbReference type="Pfam" id="PF00082"/>
    </source>
</evidence>
<dbReference type="InterPro" id="IPR050131">
    <property type="entry name" value="Peptidase_S8_subtilisin-like"/>
</dbReference>
<dbReference type="PANTHER" id="PTHR43806:SF58">
    <property type="entry name" value="ALKALINE PROTEASE 1-RELATED"/>
    <property type="match status" value="1"/>
</dbReference>
<feature type="domain" description="Inhibitor I9" evidence="9">
    <location>
        <begin position="31"/>
        <end position="103"/>
    </location>
</feature>
<evidence type="ECO:0000256" key="5">
    <source>
        <dbReference type="ARBA" id="ARBA00022825"/>
    </source>
</evidence>
<evidence type="ECO:0000259" key="9">
    <source>
        <dbReference type="Pfam" id="PF05922"/>
    </source>
</evidence>
<feature type="active site" description="Charge relay system" evidence="6">
    <location>
        <position position="344"/>
    </location>
</feature>
<keyword evidence="11" id="KW-1185">Reference proteome</keyword>
<evidence type="ECO:0000256" key="6">
    <source>
        <dbReference type="PROSITE-ProRule" id="PRU01240"/>
    </source>
</evidence>
<dbReference type="EMBL" id="JAGMUU010000010">
    <property type="protein sequence ID" value="KAH7144136.1"/>
    <property type="molecule type" value="Genomic_DNA"/>
</dbReference>
<accession>A0A9P9J120</accession>
<dbReference type="InterPro" id="IPR022398">
    <property type="entry name" value="Peptidase_S8_His-AS"/>
</dbReference>
<dbReference type="InterPro" id="IPR036852">
    <property type="entry name" value="Peptidase_S8/S53_dom_sf"/>
</dbReference>
<dbReference type="Pfam" id="PF05922">
    <property type="entry name" value="Inhibitor_I9"/>
    <property type="match status" value="1"/>
</dbReference>
<dbReference type="Pfam" id="PF00082">
    <property type="entry name" value="Peptidase_S8"/>
    <property type="match status" value="1"/>
</dbReference>
<dbReference type="AlphaFoldDB" id="A0A9P9J120"/>
<reference evidence="10" key="1">
    <citation type="journal article" date="2021" name="Nat. Commun.">
        <title>Genetic determinants of endophytism in the Arabidopsis root mycobiome.</title>
        <authorList>
            <person name="Mesny F."/>
            <person name="Miyauchi S."/>
            <person name="Thiergart T."/>
            <person name="Pickel B."/>
            <person name="Atanasova L."/>
            <person name="Karlsson M."/>
            <person name="Huettel B."/>
            <person name="Barry K.W."/>
            <person name="Haridas S."/>
            <person name="Chen C."/>
            <person name="Bauer D."/>
            <person name="Andreopoulos W."/>
            <person name="Pangilinan J."/>
            <person name="LaButti K."/>
            <person name="Riley R."/>
            <person name="Lipzen A."/>
            <person name="Clum A."/>
            <person name="Drula E."/>
            <person name="Henrissat B."/>
            <person name="Kohler A."/>
            <person name="Grigoriev I.V."/>
            <person name="Martin F.M."/>
            <person name="Hacquard S."/>
        </authorList>
    </citation>
    <scope>NUCLEOTIDE SEQUENCE</scope>
    <source>
        <strain evidence="10">MPI-CAGE-AT-0021</strain>
    </source>
</reference>
<comment type="caution">
    <text evidence="10">The sequence shown here is derived from an EMBL/GenBank/DDBJ whole genome shotgun (WGS) entry which is preliminary data.</text>
</comment>
<dbReference type="PROSITE" id="PS00138">
    <property type="entry name" value="SUBTILASE_SER"/>
    <property type="match status" value="1"/>
</dbReference>
<dbReference type="InterPro" id="IPR010259">
    <property type="entry name" value="S8pro/Inhibitor_I9"/>
</dbReference>
<keyword evidence="4 6" id="KW-0378">Hydrolase</keyword>
<keyword evidence="5 6" id="KW-0720">Serine protease</keyword>
<proteinExistence type="inferred from homology"/>
<dbReference type="InterPro" id="IPR034193">
    <property type="entry name" value="PCSK9_ProteinaseK-like"/>
</dbReference>
<evidence type="ECO:0000256" key="7">
    <source>
        <dbReference type="RuleBase" id="RU003355"/>
    </source>
</evidence>
<evidence type="ECO:0000256" key="2">
    <source>
        <dbReference type="ARBA" id="ARBA00022670"/>
    </source>
</evidence>
<dbReference type="PROSITE" id="PS00136">
    <property type="entry name" value="SUBTILASE_ASP"/>
    <property type="match status" value="1"/>
</dbReference>
<dbReference type="Gene3D" id="3.40.50.200">
    <property type="entry name" value="Peptidase S8/S53 domain"/>
    <property type="match status" value="1"/>
</dbReference>
<dbReference type="SUPFAM" id="SSF54897">
    <property type="entry name" value="Protease propeptides/inhibitors"/>
    <property type="match status" value="1"/>
</dbReference>
<dbReference type="InterPro" id="IPR000209">
    <property type="entry name" value="Peptidase_S8/S53_dom"/>
</dbReference>